<proteinExistence type="predicted"/>
<feature type="compositionally biased region" description="Basic and acidic residues" evidence="2">
    <location>
        <begin position="955"/>
        <end position="966"/>
    </location>
</feature>
<name>A0A8S3WJR8_PARAO</name>
<feature type="compositionally biased region" description="Polar residues" evidence="2">
    <location>
        <begin position="147"/>
        <end position="157"/>
    </location>
</feature>
<feature type="region of interest" description="Disordered" evidence="2">
    <location>
        <begin position="613"/>
        <end position="637"/>
    </location>
</feature>
<feature type="compositionally biased region" description="Low complexity" evidence="2">
    <location>
        <begin position="1652"/>
        <end position="1663"/>
    </location>
</feature>
<keyword evidence="4" id="KW-1185">Reference proteome</keyword>
<evidence type="ECO:0000313" key="4">
    <source>
        <dbReference type="Proteomes" id="UP000691718"/>
    </source>
</evidence>
<organism evidence="3 4">
    <name type="scientific">Parnassius apollo</name>
    <name type="common">Apollo butterfly</name>
    <name type="synonym">Papilio apollo</name>
    <dbReference type="NCBI Taxonomy" id="110799"/>
    <lineage>
        <taxon>Eukaryota</taxon>
        <taxon>Metazoa</taxon>
        <taxon>Ecdysozoa</taxon>
        <taxon>Arthropoda</taxon>
        <taxon>Hexapoda</taxon>
        <taxon>Insecta</taxon>
        <taxon>Pterygota</taxon>
        <taxon>Neoptera</taxon>
        <taxon>Endopterygota</taxon>
        <taxon>Lepidoptera</taxon>
        <taxon>Glossata</taxon>
        <taxon>Ditrysia</taxon>
        <taxon>Papilionoidea</taxon>
        <taxon>Papilionidae</taxon>
        <taxon>Parnassiinae</taxon>
        <taxon>Parnassini</taxon>
        <taxon>Parnassius</taxon>
        <taxon>Parnassius</taxon>
    </lineage>
</organism>
<feature type="compositionally biased region" description="Polar residues" evidence="2">
    <location>
        <begin position="1888"/>
        <end position="1903"/>
    </location>
</feature>
<feature type="compositionally biased region" description="Polar residues" evidence="2">
    <location>
        <begin position="1517"/>
        <end position="1529"/>
    </location>
</feature>
<evidence type="ECO:0000256" key="1">
    <source>
        <dbReference type="SAM" id="Coils"/>
    </source>
</evidence>
<feature type="compositionally biased region" description="Polar residues" evidence="2">
    <location>
        <begin position="926"/>
        <end position="954"/>
    </location>
</feature>
<feature type="region of interest" description="Disordered" evidence="2">
    <location>
        <begin position="919"/>
        <end position="1042"/>
    </location>
</feature>
<feature type="region of interest" description="Disordered" evidence="2">
    <location>
        <begin position="1643"/>
        <end position="1715"/>
    </location>
</feature>
<dbReference type="Proteomes" id="UP000691718">
    <property type="component" value="Unassembled WGS sequence"/>
</dbReference>
<feature type="compositionally biased region" description="Polar residues" evidence="2">
    <location>
        <begin position="1381"/>
        <end position="1400"/>
    </location>
</feature>
<feature type="compositionally biased region" description="Low complexity" evidence="2">
    <location>
        <begin position="1878"/>
        <end position="1887"/>
    </location>
</feature>
<evidence type="ECO:0000256" key="2">
    <source>
        <dbReference type="SAM" id="MobiDB-lite"/>
    </source>
</evidence>
<feature type="region of interest" description="Disordered" evidence="2">
    <location>
        <begin position="1874"/>
        <end position="1903"/>
    </location>
</feature>
<gene>
    <name evidence="3" type="ORF">PAPOLLO_LOCUS7054</name>
</gene>
<protein>
    <submittedName>
        <fullName evidence="3">(apollo) hypothetical protein</fullName>
    </submittedName>
</protein>
<dbReference type="OrthoDB" id="6359887at2759"/>
<feature type="region of interest" description="Disordered" evidence="2">
    <location>
        <begin position="1826"/>
        <end position="1849"/>
    </location>
</feature>
<comment type="caution">
    <text evidence="3">The sequence shown here is derived from an EMBL/GenBank/DDBJ whole genome shotgun (WGS) entry which is preliminary data.</text>
</comment>
<feature type="compositionally biased region" description="Polar residues" evidence="2">
    <location>
        <begin position="1672"/>
        <end position="1681"/>
    </location>
</feature>
<dbReference type="EMBL" id="CAJQZP010000478">
    <property type="protein sequence ID" value="CAG4963741.1"/>
    <property type="molecule type" value="Genomic_DNA"/>
</dbReference>
<accession>A0A8S3WJR8</accession>
<evidence type="ECO:0000313" key="3">
    <source>
        <dbReference type="EMBL" id="CAG4963741.1"/>
    </source>
</evidence>
<keyword evidence="1" id="KW-0175">Coiled coil</keyword>
<feature type="region of interest" description="Disordered" evidence="2">
    <location>
        <begin position="138"/>
        <end position="165"/>
    </location>
</feature>
<feature type="compositionally biased region" description="Polar residues" evidence="2">
    <location>
        <begin position="989"/>
        <end position="1019"/>
    </location>
</feature>
<feature type="region of interest" description="Disordered" evidence="2">
    <location>
        <begin position="1502"/>
        <end position="1529"/>
    </location>
</feature>
<feature type="compositionally biased region" description="Polar residues" evidence="2">
    <location>
        <begin position="1027"/>
        <end position="1042"/>
    </location>
</feature>
<feature type="compositionally biased region" description="Polar residues" evidence="2">
    <location>
        <begin position="1828"/>
        <end position="1849"/>
    </location>
</feature>
<feature type="coiled-coil region" evidence="1">
    <location>
        <begin position="532"/>
        <end position="574"/>
    </location>
</feature>
<feature type="region of interest" description="Disordered" evidence="2">
    <location>
        <begin position="1379"/>
        <end position="1400"/>
    </location>
</feature>
<sequence>MTSEVNCFKTNEFEQRRKLRLQQVREQSKEIAKKIRQRAKVETLQQKKVVDAKKEKKYLECQKQFVNRLQELYTKGLQNVGAGHENASEYNVEDFDKKIDKSKVRGREAVAALRRKKQEILNKNKQLLDRKLRAREAANELSREKSTVVSKNLQTTTKDSEVVSDNKKIDDIQNSKQSADPVKKIDMATQSNLDEPSNDCQTEVPILLLPENECIRESDIAEKSENSKRPNLFALSDEMPSSLRGGISSSKSQEDVCQKSSLTLVSEYIQNRHLRLRESETKCHKNQTEDLQNIKHTILQARASKTEGSEFDNACQVVDEQVVSVPVWKAEPNCQFCMQNVFKCILPPVNSKEFKSVIDSTFNKMIGSAQSTSNDLHKQVYEEIPGKNCNLRTFSLRQSVQGSNKGYSTKTSTVDSGHERKGVVMMYNHSTRDVRNLPYSNENLVVRDQNTDEDAYSKAQKEETNDNLKQKEVQAKIEMQRNKVAVTKENVDKEYRDTLAFLNSLPNNMSSKPIRKAYMDEKRQQQLQDTHQQKLQQEFRNIEKECRKHKCKHAKNVQSKLKTQNKEHDDLNKKDFQYSWMPVPETENNLGVHTIPVRGKRGSTVQFSEYEDYHEYRSSHKHTPPTKDNPINGKSPKNRYVETVLIEQSGNESTDCSSITSDSSSVDNLDLNRRKKKVESSEEFDSKLSDADRVVIYKILNSKYDKKRKLHKKSNLVQKSSKLTESTGEEVSNKCNDNEDITKTKKNLIADKNDNIINTTPFEQLTEGIYKAVTDNGDNMTSLQFCENTKTIKNLTSKEETDKVHRCCHCAKENTKGDYTDPSQNRCESSKSSAGKCDCGGNMQNPEVPLIQPSVATSTSSFKIAANNKNNVLLSDNGHIKFIDEGGQENGKFYVGATGFLKDETYEVIIQLRKKELNGKDEANSKKQATIPETTINKQLSTNDHIQLQHSTSPMKERNDLNKDPEQENTEEQIEGRNPLSGPVPPTLLSKSTDNQVASNINLQTSTATSNQAEPTKINNESEKNSNHAQKATSTYTQTTNSPIHRPIFMHMSSSTSTAYMSPPELILPSFLKRDYALSCNETCDSAITNASHEEYKRCKCKHRVNKKRSPNPVNYKKEKHKFKKIATPPNTASSADERNEFSSKNYGIPPEKLNIIKCDSCSNYKHRRQYTNFNVSDAYKKNPPLSNISSSASNKYVKDVNPNMAKKYTKTTLNPNIKAYVNKLLELNKEGIKAVEIINEECSSVPTPSSSIINDTLNINTKLSARAQISLEQIKNVLKEKIVNDYIIRGNKVNVSEFPKKVNSKKNMSFKIHHKEHKRRKQMHKVKSLNISKKIVPMKKNDCQNHAHPSYEQTSVPPLLKNEINNPISLVAKMPKCIRKNSSPPHKSDTSIKSQKSKTTLNTKRRCKFCTTTTPISTDSENISILTSEHDKLDHPPARVTTQASKNFDSDTNSMKVVEGKLQNMEKIADLTEKCTIRLSNLAKVLEEVRRNKSLAYSQITTSDSTSDSDLERNKQSSINKISTPPLTNFPEIQSTCNKLLPPTVTSDEEKENNVTNAETFIPFLTDIPKPITFKAPMPPVVSNPKILTNTENNSCNIECTFTKIRAKPPPALSRINLKNEQEHIIPHELSTVLEVDSPMSLKVKSQSRHNSNADISNSSSKSVEDVNAKGDNNSVQKIITLTPARESAHPDLVQSNINAPRKSKSLTTDSSDDSKLQMMDLKQFNEIMLKPFISIKEYAKNHNIETPEEASNIDDRLKDTLANDDLSSLHSEGSLPDVIAELLKRKIISEPFKFDTASNINSSTISSESTVSLALSNLKKERKKSSTLFQNKRNTAETSDTLSISSNPDLENAFQKLGMGWASSTLKKTKQQLALSSSSNTSSSSRTQLKNKNQINPSINSDSVSLLKNVTKSPKQNVEQQTSLSNSITVKEFLTKELAKRITFTNKSTRNITDQEFVSLYETKMPEEIKQLVNEEDQSANSVANCTNNRARTSTPVQMFKSMTYHSSSTSNTSNGLFSNADDLSSVKVTSNSIRNHSTSDKDDLTIPNYMLKMTKRQSDCSKSD</sequence>
<reference evidence="3" key="1">
    <citation type="submission" date="2021-04" db="EMBL/GenBank/DDBJ databases">
        <authorList>
            <person name="Tunstrom K."/>
        </authorList>
    </citation>
    <scope>NUCLEOTIDE SEQUENCE</scope>
</reference>